<dbReference type="EMBL" id="PPTF01000013">
    <property type="protein sequence ID" value="POB00143.1"/>
    <property type="molecule type" value="Genomic_DNA"/>
</dbReference>
<evidence type="ECO:0000313" key="3">
    <source>
        <dbReference type="Proteomes" id="UP000236416"/>
    </source>
</evidence>
<sequence length="61" mass="6944">MQRALTQAATAIIRSRDAFLRSVVPPVMPATLAARQNRTRQRLNDRAERMHLRADTANGWD</sequence>
<protein>
    <submittedName>
        <fullName evidence="2">Uncharacterized protein</fullName>
    </submittedName>
</protein>
<accession>A0A2K4MT45</accession>
<feature type="compositionally biased region" description="Basic and acidic residues" evidence="1">
    <location>
        <begin position="42"/>
        <end position="54"/>
    </location>
</feature>
<comment type="caution">
    <text evidence="2">The sequence shown here is derived from an EMBL/GenBank/DDBJ whole genome shotgun (WGS) entry which is preliminary data.</text>
</comment>
<organism evidence="2 3">
    <name type="scientific">Chromobacterium sinusclupearum</name>
    <dbReference type="NCBI Taxonomy" id="2077146"/>
    <lineage>
        <taxon>Bacteria</taxon>
        <taxon>Pseudomonadati</taxon>
        <taxon>Pseudomonadota</taxon>
        <taxon>Betaproteobacteria</taxon>
        <taxon>Neisseriales</taxon>
        <taxon>Chromobacteriaceae</taxon>
        <taxon>Chromobacterium</taxon>
    </lineage>
</organism>
<evidence type="ECO:0000313" key="2">
    <source>
        <dbReference type="EMBL" id="POB00143.1"/>
    </source>
</evidence>
<dbReference type="Proteomes" id="UP000236416">
    <property type="component" value="Unassembled WGS sequence"/>
</dbReference>
<name>A0A2K4MT45_9NEIS</name>
<feature type="region of interest" description="Disordered" evidence="1">
    <location>
        <begin position="33"/>
        <end position="61"/>
    </location>
</feature>
<keyword evidence="3" id="KW-1185">Reference proteome</keyword>
<dbReference type="AlphaFoldDB" id="A0A2K4MT45"/>
<dbReference type="RefSeq" id="WP_103317405.1">
    <property type="nucleotide sequence ID" value="NZ_PPTF01000013.1"/>
</dbReference>
<evidence type="ECO:0000256" key="1">
    <source>
        <dbReference type="SAM" id="MobiDB-lite"/>
    </source>
</evidence>
<reference evidence="2 3" key="1">
    <citation type="submission" date="2018-01" db="EMBL/GenBank/DDBJ databases">
        <title>Genomic Sequence of Chromobacterium MWU13-2610 from wild cranberry bogs within the Cape Cod National Seashore.</title>
        <authorList>
            <person name="O'Hara-Hanley K."/>
            <person name="Soby S."/>
            <person name="Harrison A."/>
        </authorList>
    </citation>
    <scope>NUCLEOTIDE SEQUENCE [LARGE SCALE GENOMIC DNA]</scope>
    <source>
        <strain evidence="2 3">MWU13-2610</strain>
    </source>
</reference>
<proteinExistence type="predicted"/>
<gene>
    <name evidence="2" type="ORF">C2134_02830</name>
</gene>